<dbReference type="EMBL" id="BAVZ01000016">
    <property type="protein sequence ID" value="GAF09897.1"/>
    <property type="molecule type" value="Genomic_DNA"/>
</dbReference>
<gene>
    <name evidence="1" type="ORF">JCM16418_4058</name>
</gene>
<keyword evidence="2" id="KW-1185">Reference proteome</keyword>
<dbReference type="Gene3D" id="2.70.180.10">
    <property type="entry name" value="Hypothetical protein YojF"/>
    <property type="match status" value="1"/>
</dbReference>
<reference evidence="1 2" key="1">
    <citation type="journal article" date="2014" name="Genome Announc.">
        <title>Draft Genome Sequence of Paenibacillus pini JCM 16418T, Isolated from the Rhizosphere of Pine Tree.</title>
        <authorList>
            <person name="Yuki M."/>
            <person name="Oshima K."/>
            <person name="Suda W."/>
            <person name="Oshida Y."/>
            <person name="Kitamura K."/>
            <person name="Iida Y."/>
            <person name="Hattori M."/>
            <person name="Ohkuma M."/>
        </authorList>
    </citation>
    <scope>NUCLEOTIDE SEQUENCE [LARGE SCALE GENOMIC DNA]</scope>
    <source>
        <strain evidence="1 2">JCM 16418</strain>
    </source>
</reference>
<evidence type="ECO:0000313" key="2">
    <source>
        <dbReference type="Proteomes" id="UP000019364"/>
    </source>
</evidence>
<dbReference type="Proteomes" id="UP000019364">
    <property type="component" value="Unassembled WGS sequence"/>
</dbReference>
<dbReference type="InterPro" id="IPR036492">
    <property type="entry name" value="YojF_sf"/>
</dbReference>
<name>W7YN60_9BACL</name>
<dbReference type="SUPFAM" id="SSF89442">
    <property type="entry name" value="Hypothetical protein YojF"/>
    <property type="match status" value="1"/>
</dbReference>
<dbReference type="InterPro" id="IPR014934">
    <property type="entry name" value="DUF1806"/>
</dbReference>
<evidence type="ECO:0008006" key="3">
    <source>
        <dbReference type="Google" id="ProtNLM"/>
    </source>
</evidence>
<organism evidence="1 2">
    <name type="scientific">Paenibacillus pini JCM 16418</name>
    <dbReference type="NCBI Taxonomy" id="1236976"/>
    <lineage>
        <taxon>Bacteria</taxon>
        <taxon>Bacillati</taxon>
        <taxon>Bacillota</taxon>
        <taxon>Bacilli</taxon>
        <taxon>Bacillales</taxon>
        <taxon>Paenibacillaceae</taxon>
        <taxon>Paenibacillus</taxon>
    </lineage>
</organism>
<sequence length="91" mass="10346">MELINPASVQLLIDSLKNEDLYIHLEMTTGAYASHEDDSKFTASTFIRNGKVQYNLGSISGFGPYRVGLKMQEGWVYCQGLTHWMSLKRKD</sequence>
<dbReference type="AlphaFoldDB" id="W7YN60"/>
<comment type="caution">
    <text evidence="1">The sequence shown here is derived from an EMBL/GenBank/DDBJ whole genome shotgun (WGS) entry which is preliminary data.</text>
</comment>
<proteinExistence type="predicted"/>
<evidence type="ECO:0000313" key="1">
    <source>
        <dbReference type="EMBL" id="GAF09897.1"/>
    </source>
</evidence>
<accession>W7YN60</accession>
<protein>
    <recommendedName>
        <fullName evidence="3">DUF1806 family protein</fullName>
    </recommendedName>
</protein>
<dbReference type="eggNOG" id="COG2120">
    <property type="taxonomic scope" value="Bacteria"/>
</dbReference>
<dbReference type="STRING" id="1236976.JCM16418_4058"/>
<dbReference type="Pfam" id="PF08830">
    <property type="entry name" value="DUF1806"/>
    <property type="match status" value="1"/>
</dbReference>